<feature type="region of interest" description="Disordered" evidence="1">
    <location>
        <begin position="1"/>
        <end position="20"/>
    </location>
</feature>
<dbReference type="Proteomes" id="UP000045842">
    <property type="component" value="Unassembled WGS sequence"/>
</dbReference>
<dbReference type="EMBL" id="CSAD01000110">
    <property type="protein sequence ID" value="COV13238.1"/>
    <property type="molecule type" value="Genomic_DNA"/>
</dbReference>
<sequence length="134" mass="14419">MVSIQRTRGTGTSVSSPTSRITSNWWSSRYVGNTGTSSAAGATRATSFCWIDRPSCCHRAVKMMVSDDMPVESTPLSTVTSGAAPPGNTLDSQRDITAGRVVTSRLQRWSRSMAPIAGSLATSASLVRQLRYFR</sequence>
<feature type="region of interest" description="Disordered" evidence="1">
    <location>
        <begin position="72"/>
        <end position="93"/>
    </location>
</feature>
<gene>
    <name evidence="2" type="ORF">ERS007679_01116</name>
</gene>
<evidence type="ECO:0000313" key="3">
    <source>
        <dbReference type="Proteomes" id="UP000045842"/>
    </source>
</evidence>
<evidence type="ECO:0000313" key="2">
    <source>
        <dbReference type="EMBL" id="COV13238.1"/>
    </source>
</evidence>
<name>A0A655HUZ3_MYCTX</name>
<protein>
    <submittedName>
        <fullName evidence="2">Uncharacterized protein</fullName>
    </submittedName>
</protein>
<reference evidence="2 3" key="1">
    <citation type="submission" date="2015-03" db="EMBL/GenBank/DDBJ databases">
        <authorList>
            <consortium name="Pathogen Informatics"/>
        </authorList>
    </citation>
    <scope>NUCLEOTIDE SEQUENCE [LARGE SCALE GENOMIC DNA]</scope>
    <source>
        <strain evidence="2 3">G09801536</strain>
    </source>
</reference>
<accession>A0A655HUZ3</accession>
<organism evidence="2 3">
    <name type="scientific">Mycobacterium tuberculosis</name>
    <dbReference type="NCBI Taxonomy" id="1773"/>
    <lineage>
        <taxon>Bacteria</taxon>
        <taxon>Bacillati</taxon>
        <taxon>Actinomycetota</taxon>
        <taxon>Actinomycetes</taxon>
        <taxon>Mycobacteriales</taxon>
        <taxon>Mycobacteriaceae</taxon>
        <taxon>Mycobacterium</taxon>
        <taxon>Mycobacterium tuberculosis complex</taxon>
    </lineage>
</organism>
<dbReference type="AlphaFoldDB" id="A0A655HUZ3"/>
<proteinExistence type="predicted"/>
<evidence type="ECO:0000256" key="1">
    <source>
        <dbReference type="SAM" id="MobiDB-lite"/>
    </source>
</evidence>